<dbReference type="InterPro" id="IPR013149">
    <property type="entry name" value="ADH-like_C"/>
</dbReference>
<dbReference type="Pfam" id="PF16884">
    <property type="entry name" value="ADH_N_2"/>
    <property type="match status" value="1"/>
</dbReference>
<dbReference type="InterPro" id="IPR011032">
    <property type="entry name" value="GroES-like_sf"/>
</dbReference>
<dbReference type="InterPro" id="IPR045010">
    <property type="entry name" value="MDR_fam"/>
</dbReference>
<evidence type="ECO:0000259" key="2">
    <source>
        <dbReference type="SMART" id="SM00829"/>
    </source>
</evidence>
<dbReference type="CDD" id="cd05288">
    <property type="entry name" value="PGDH"/>
    <property type="match status" value="1"/>
</dbReference>
<dbReference type="GO" id="GO:0016628">
    <property type="term" value="F:oxidoreductase activity, acting on the CH-CH group of donors, NAD or NADP as acceptor"/>
    <property type="evidence" value="ECO:0007669"/>
    <property type="project" value="InterPro"/>
</dbReference>
<protein>
    <submittedName>
        <fullName evidence="3">NADP-dependent oxidoreductase</fullName>
    </submittedName>
</protein>
<dbReference type="STRING" id="1117702.AQZ52_00230"/>
<evidence type="ECO:0000256" key="1">
    <source>
        <dbReference type="ARBA" id="ARBA00023002"/>
    </source>
</evidence>
<dbReference type="OrthoDB" id="9805663at2"/>
<feature type="domain" description="Enoyl reductase (ER)" evidence="2">
    <location>
        <begin position="17"/>
        <end position="336"/>
    </location>
</feature>
<dbReference type="FunFam" id="3.40.50.720:FF:000121">
    <property type="entry name" value="Prostaglandin reductase 2"/>
    <property type="match status" value="1"/>
</dbReference>
<dbReference type="SUPFAM" id="SSF51735">
    <property type="entry name" value="NAD(P)-binding Rossmann-fold domains"/>
    <property type="match status" value="1"/>
</dbReference>
<dbReference type="EMBL" id="LLZS01000001">
    <property type="protein sequence ID" value="KUR73452.1"/>
    <property type="molecule type" value="Genomic_DNA"/>
</dbReference>
<gene>
    <name evidence="3" type="ORF">AQZ52_00230</name>
</gene>
<dbReference type="Proteomes" id="UP000058012">
    <property type="component" value="Unassembled WGS sequence"/>
</dbReference>
<keyword evidence="4" id="KW-1185">Reference proteome</keyword>
<dbReference type="Gene3D" id="3.40.50.720">
    <property type="entry name" value="NAD(P)-binding Rossmann-like Domain"/>
    <property type="match status" value="1"/>
</dbReference>
<dbReference type="PANTHER" id="PTHR43205:SF7">
    <property type="entry name" value="PROSTAGLANDIN REDUCTASE 1"/>
    <property type="match status" value="1"/>
</dbReference>
<organism evidence="3 4">
    <name type="scientific">Novosphingobium fuchskuhlense</name>
    <dbReference type="NCBI Taxonomy" id="1117702"/>
    <lineage>
        <taxon>Bacteria</taxon>
        <taxon>Pseudomonadati</taxon>
        <taxon>Pseudomonadota</taxon>
        <taxon>Alphaproteobacteria</taxon>
        <taxon>Sphingomonadales</taxon>
        <taxon>Sphingomonadaceae</taxon>
        <taxon>Novosphingobium</taxon>
    </lineage>
</organism>
<comment type="caution">
    <text evidence="3">The sequence shown here is derived from an EMBL/GenBank/DDBJ whole genome shotgun (WGS) entry which is preliminary data.</text>
</comment>
<dbReference type="AlphaFoldDB" id="A0A117UZ01"/>
<evidence type="ECO:0000313" key="4">
    <source>
        <dbReference type="Proteomes" id="UP000058012"/>
    </source>
</evidence>
<dbReference type="SUPFAM" id="SSF50129">
    <property type="entry name" value="GroES-like"/>
    <property type="match status" value="1"/>
</dbReference>
<dbReference type="Gene3D" id="3.90.180.10">
    <property type="entry name" value="Medium-chain alcohol dehydrogenases, catalytic domain"/>
    <property type="match status" value="1"/>
</dbReference>
<dbReference type="InterPro" id="IPR020843">
    <property type="entry name" value="ER"/>
</dbReference>
<dbReference type="InterPro" id="IPR041694">
    <property type="entry name" value="ADH_N_2"/>
</dbReference>
<name>A0A117UZ01_9SPHN</name>
<dbReference type="RefSeq" id="WP_067905968.1">
    <property type="nucleotide sequence ID" value="NZ_KQ954244.1"/>
</dbReference>
<dbReference type="PANTHER" id="PTHR43205">
    <property type="entry name" value="PROSTAGLANDIN REDUCTASE"/>
    <property type="match status" value="1"/>
</dbReference>
<accession>A0A117UZ01</accession>
<keyword evidence="1" id="KW-0560">Oxidoreductase</keyword>
<dbReference type="InterPro" id="IPR036291">
    <property type="entry name" value="NAD(P)-bd_dom_sf"/>
</dbReference>
<evidence type="ECO:0000313" key="3">
    <source>
        <dbReference type="EMBL" id="KUR73452.1"/>
    </source>
</evidence>
<dbReference type="Pfam" id="PF00107">
    <property type="entry name" value="ADH_zinc_N"/>
    <property type="match status" value="1"/>
</dbReference>
<sequence length="339" mass="35655">MTENRRFLLVRRPDGAPVAEDFSLVSEALPELAEGQFLIRNHFASLDPAMRGWMDDAPSYMPPIPLGTPVRASTVGEVVASKAADFPVGQWVSGLNAIEEYSVSAAGGFSAAIDPAIVPSPTNFLSVLGAVGMTAYFGYLEVCKPQPGDVVLVTGAAGAVGSLVGQIAKIKGASKVIGIAGGPEKCKRLTERYGFDVAIDYRGKTVDQLSAEIAAAAPEGVNVIFENVGGDILDAGLNNLAMYARIGVCGLISEYNNAGEKTGARNVWQLIVKRASMTGLLVADYVPRFGEGIAAMAGWVTEGKLVFDEHVDEGIDNALPAFLRLFSGSNDGKMILKLS</sequence>
<reference evidence="3 4" key="1">
    <citation type="submission" date="2015-10" db="EMBL/GenBank/DDBJ databases">
        <title>Draft genome sequence of Novosphingobium fuchskuhlense DSM 25065 isolated from a surface water sample of the southwest basin of Lake Grosse Fuchskuhle.</title>
        <authorList>
            <person name="Ruckert C."/>
            <person name="Winkler A."/>
            <person name="Glaeser J."/>
            <person name="Grossart H.-P."/>
            <person name="Kalinowski J."/>
            <person name="Glaeser S."/>
        </authorList>
    </citation>
    <scope>NUCLEOTIDE SEQUENCE [LARGE SCALE GENOMIC DNA]</scope>
    <source>
        <strain evidence="3 4">FNE08-7</strain>
    </source>
</reference>
<dbReference type="SMART" id="SM00829">
    <property type="entry name" value="PKS_ER"/>
    <property type="match status" value="1"/>
</dbReference>
<proteinExistence type="predicted"/>